<dbReference type="Gene3D" id="3.90.79.10">
    <property type="entry name" value="Nucleoside Triphosphate Pyrophosphohydrolase"/>
    <property type="match status" value="1"/>
</dbReference>
<sequence>MSSNPFSGLALVKLVDTWPYYQRNPAAYKTWMQDYYYFMIEGYPKPFGYMHRSILQGLNLSPNWQVNSERRLLTMVQARSFQERTQVMRDLLMQAVKEGAPTSPRKFYNEALRVVSDGEHVLDTDRSGLDPFGVVSYSAHLIGFVNDKDETKYWVPKRSATKPTVPNKLDSTVAGVIRSGERPVDCMARKIAVEASIPKEYTTANIVACGTVSYQMSITSTGKPGCQHIISYLYEMEFDKDVIPQPGSDEVEKFTLMTLDDVKAALMEGEFVANRAMFSCGSLLVPRARMASTPVSEAPPRFDGGILIQTLGGTEISSLDAVIEQDGSGLLLDDPVFGFPGGSLFPATVQ</sequence>
<evidence type="ECO:0000259" key="1">
    <source>
        <dbReference type="PROSITE" id="PS51462"/>
    </source>
</evidence>
<dbReference type="InParanoid" id="Q2HI96"/>
<dbReference type="InterPro" id="IPR000086">
    <property type="entry name" value="NUDIX_hydrolase_dom"/>
</dbReference>
<dbReference type="EMBL" id="CH408029">
    <property type="protein sequence ID" value="EAQ91823.1"/>
    <property type="molecule type" value="Genomic_DNA"/>
</dbReference>
<dbReference type="Pfam" id="PF00293">
    <property type="entry name" value="NUDIX"/>
    <property type="match status" value="1"/>
</dbReference>
<proteinExistence type="predicted"/>
<dbReference type="Proteomes" id="UP000001056">
    <property type="component" value="Unassembled WGS sequence"/>
</dbReference>
<gene>
    <name evidence="2" type="ORF">CHGG_00058</name>
</gene>
<evidence type="ECO:0000313" key="2">
    <source>
        <dbReference type="EMBL" id="EAQ91823.1"/>
    </source>
</evidence>
<dbReference type="eggNOG" id="KOG4313">
    <property type="taxonomic scope" value="Eukaryota"/>
</dbReference>
<dbReference type="RefSeq" id="XP_001219279.1">
    <property type="nucleotide sequence ID" value="XM_001219278.1"/>
</dbReference>
<name>Q2HI96_CHAGB</name>
<dbReference type="InterPro" id="IPR015797">
    <property type="entry name" value="NUDIX_hydrolase-like_dom_sf"/>
</dbReference>
<accession>Q2HI96</accession>
<organism evidence="2 3">
    <name type="scientific">Chaetomium globosum (strain ATCC 6205 / CBS 148.51 / DSM 1962 / NBRC 6347 / NRRL 1970)</name>
    <name type="common">Soil fungus</name>
    <dbReference type="NCBI Taxonomy" id="306901"/>
    <lineage>
        <taxon>Eukaryota</taxon>
        <taxon>Fungi</taxon>
        <taxon>Dikarya</taxon>
        <taxon>Ascomycota</taxon>
        <taxon>Pezizomycotina</taxon>
        <taxon>Sordariomycetes</taxon>
        <taxon>Sordariomycetidae</taxon>
        <taxon>Sordariales</taxon>
        <taxon>Chaetomiaceae</taxon>
        <taxon>Chaetomium</taxon>
    </lineage>
</organism>
<dbReference type="CDD" id="cd03676">
    <property type="entry name" value="NUDIX_Tnr3_like"/>
    <property type="match status" value="1"/>
</dbReference>
<dbReference type="PROSITE" id="PS51462">
    <property type="entry name" value="NUDIX"/>
    <property type="match status" value="1"/>
</dbReference>
<evidence type="ECO:0000313" key="3">
    <source>
        <dbReference type="Proteomes" id="UP000001056"/>
    </source>
</evidence>
<dbReference type="STRING" id="306901.Q2HI96"/>
<dbReference type="HOGENOM" id="CLU_048013_0_0_1"/>
<reference evidence="3" key="1">
    <citation type="journal article" date="2015" name="Genome Announc.">
        <title>Draft genome sequence of the cellulolytic fungus Chaetomium globosum.</title>
        <authorList>
            <person name="Cuomo C.A."/>
            <person name="Untereiner W.A."/>
            <person name="Ma L.-J."/>
            <person name="Grabherr M."/>
            <person name="Birren B.W."/>
        </authorList>
    </citation>
    <scope>NUCLEOTIDE SEQUENCE [LARGE SCALE GENOMIC DNA]</scope>
    <source>
        <strain evidence="3">ATCC 6205 / CBS 148.51 / DSM 1962 / NBRC 6347 / NRRL 1970</strain>
    </source>
</reference>
<dbReference type="GeneID" id="4387066"/>
<dbReference type="OrthoDB" id="10261522at2759"/>
<keyword evidence="3" id="KW-1185">Reference proteome</keyword>
<dbReference type="AlphaFoldDB" id="Q2HI96"/>
<dbReference type="SUPFAM" id="SSF55811">
    <property type="entry name" value="Nudix"/>
    <property type="match status" value="1"/>
</dbReference>
<protein>
    <recommendedName>
        <fullName evidence="1">Nudix hydrolase domain-containing protein</fullName>
    </recommendedName>
</protein>
<dbReference type="OMA" id="TANIVAC"/>
<feature type="domain" description="Nudix hydrolase" evidence="1">
    <location>
        <begin position="135"/>
        <end position="279"/>
    </location>
</feature>
<dbReference type="VEuPathDB" id="FungiDB:CHGG_00058"/>